<protein>
    <recommendedName>
        <fullName evidence="3">Nuclear transport factor 2 family protein</fullName>
    </recommendedName>
</protein>
<proteinExistence type="predicted"/>
<name>A0A6G9ATW2_9BACT</name>
<keyword evidence="2" id="KW-1185">Reference proteome</keyword>
<dbReference type="Proteomes" id="UP000501802">
    <property type="component" value="Chromosome"/>
</dbReference>
<reference evidence="1 2" key="1">
    <citation type="submission" date="2020-03" db="EMBL/GenBank/DDBJ databases">
        <authorList>
            <person name="Kim M.K."/>
        </authorList>
    </citation>
    <scope>NUCLEOTIDE SEQUENCE [LARGE SCALE GENOMIC DNA]</scope>
    <source>
        <strain evidence="1 2">BT328</strain>
    </source>
</reference>
<dbReference type="SUPFAM" id="SSF54427">
    <property type="entry name" value="NTF2-like"/>
    <property type="match status" value="1"/>
</dbReference>
<dbReference type="AlphaFoldDB" id="A0A6G9ATW2"/>
<evidence type="ECO:0000313" key="1">
    <source>
        <dbReference type="EMBL" id="QIP15927.1"/>
    </source>
</evidence>
<organism evidence="1 2">
    <name type="scientific">Spirosoma aureum</name>
    <dbReference type="NCBI Taxonomy" id="2692134"/>
    <lineage>
        <taxon>Bacteria</taxon>
        <taxon>Pseudomonadati</taxon>
        <taxon>Bacteroidota</taxon>
        <taxon>Cytophagia</taxon>
        <taxon>Cytophagales</taxon>
        <taxon>Cytophagaceae</taxon>
        <taxon>Spirosoma</taxon>
    </lineage>
</organism>
<dbReference type="EMBL" id="CP050063">
    <property type="protein sequence ID" value="QIP15927.1"/>
    <property type="molecule type" value="Genomic_DNA"/>
</dbReference>
<evidence type="ECO:0008006" key="3">
    <source>
        <dbReference type="Google" id="ProtNLM"/>
    </source>
</evidence>
<dbReference type="InterPro" id="IPR032710">
    <property type="entry name" value="NTF2-like_dom_sf"/>
</dbReference>
<accession>A0A6G9ATW2</accession>
<sequence>MNNLSVKLTNPIAKAVIDALANGDPEAWFSLFTTDAELYDDGNKQDFIKWSNGVLKNHEHFTSIDRVKDNGLTLYGRYHSDQWGDFSTYFKVHLNKENKVIRLEVGQAN</sequence>
<gene>
    <name evidence="1" type="ORF">G8759_26495</name>
</gene>
<evidence type="ECO:0000313" key="2">
    <source>
        <dbReference type="Proteomes" id="UP000501802"/>
    </source>
</evidence>
<dbReference type="KEGG" id="spib:G8759_26495"/>
<dbReference type="RefSeq" id="WP_167215146.1">
    <property type="nucleotide sequence ID" value="NZ_CP050063.1"/>
</dbReference>